<organism evidence="1 2">
    <name type="scientific">Cariama cristata</name>
    <name type="common">Red-legged seriema</name>
    <dbReference type="NCBI Taxonomy" id="54380"/>
    <lineage>
        <taxon>Eukaryota</taxon>
        <taxon>Metazoa</taxon>
        <taxon>Chordata</taxon>
        <taxon>Craniata</taxon>
        <taxon>Vertebrata</taxon>
        <taxon>Euteleostomi</taxon>
        <taxon>Archelosauria</taxon>
        <taxon>Archosauria</taxon>
        <taxon>Dinosauria</taxon>
        <taxon>Saurischia</taxon>
        <taxon>Theropoda</taxon>
        <taxon>Coelurosauria</taxon>
        <taxon>Aves</taxon>
        <taxon>Neognathae</taxon>
        <taxon>Neoaves</taxon>
        <taxon>Telluraves</taxon>
        <taxon>Australaves</taxon>
        <taxon>Cariamiformes</taxon>
        <taxon>Cariamidae</taxon>
        <taxon>Cariama</taxon>
    </lineage>
</organism>
<reference evidence="1 2" key="1">
    <citation type="submission" date="2014-04" db="EMBL/GenBank/DDBJ databases">
        <title>Genome evolution of avian class.</title>
        <authorList>
            <person name="Zhang G."/>
            <person name="Li C."/>
        </authorList>
    </citation>
    <scope>NUCLEOTIDE SEQUENCE [LARGE SCALE GENOMIC DNA]</scope>
    <source>
        <strain evidence="1">BGI_N322</strain>
    </source>
</reference>
<dbReference type="InterPro" id="IPR051320">
    <property type="entry name" value="Viral_Replic_Matur_Polypro"/>
</dbReference>
<evidence type="ECO:0000313" key="2">
    <source>
        <dbReference type="Proteomes" id="UP000054116"/>
    </source>
</evidence>
<dbReference type="SUPFAM" id="SSF56672">
    <property type="entry name" value="DNA/RNA polymerases"/>
    <property type="match status" value="1"/>
</dbReference>
<protein>
    <recommendedName>
        <fullName evidence="3">Reverse transcriptase domain-containing protein</fullName>
    </recommendedName>
</protein>
<dbReference type="PANTHER" id="PTHR33064">
    <property type="entry name" value="POL PROTEIN"/>
    <property type="match status" value="1"/>
</dbReference>
<dbReference type="InterPro" id="IPR043502">
    <property type="entry name" value="DNA/RNA_pol_sf"/>
</dbReference>
<keyword evidence="2" id="KW-1185">Reference proteome</keyword>
<dbReference type="InterPro" id="IPR043128">
    <property type="entry name" value="Rev_trsase/Diguanyl_cyclase"/>
</dbReference>
<evidence type="ECO:0008006" key="3">
    <source>
        <dbReference type="Google" id="ProtNLM"/>
    </source>
</evidence>
<dbReference type="PANTHER" id="PTHR33064:SF29">
    <property type="entry name" value="PEPTIDASE A2 DOMAIN-CONTAINING PROTEIN-RELATED"/>
    <property type="match status" value="1"/>
</dbReference>
<dbReference type="Proteomes" id="UP000054116">
    <property type="component" value="Unassembled WGS sequence"/>
</dbReference>
<dbReference type="EMBL" id="KK519561">
    <property type="protein sequence ID" value="KFP65912.1"/>
    <property type="molecule type" value="Genomic_DNA"/>
</dbReference>
<dbReference type="AlphaFoldDB" id="A0A091M5D2"/>
<feature type="non-terminal residue" evidence="1">
    <location>
        <position position="168"/>
    </location>
</feature>
<gene>
    <name evidence="1" type="ORF">N322_07721</name>
</gene>
<dbReference type="Gene3D" id="3.30.70.270">
    <property type="match status" value="2"/>
</dbReference>
<name>A0A091M5D2_CARIC</name>
<proteinExistence type="predicted"/>
<sequence>QYIDDIIVWDNTAEVFKKGKKIVQILLKAGFAINQSKTKGLTQEIQFLGIKWQDGRCHIPVGVINKIIAMSPPTRKKETQVFLGIVGFWRMDIPNYSLTVSPLYQMIRKKNDFILGLEQQQAFDKIKWDIVHAVAFGPVQAGEDIKNVLYTAAGENGPTWSLWQKAPG</sequence>
<evidence type="ECO:0000313" key="1">
    <source>
        <dbReference type="EMBL" id="KFP65912.1"/>
    </source>
</evidence>
<feature type="non-terminal residue" evidence="1">
    <location>
        <position position="1"/>
    </location>
</feature>
<accession>A0A091M5D2</accession>